<proteinExistence type="predicted"/>
<reference evidence="2 3" key="1">
    <citation type="submission" date="2016-10" db="EMBL/GenBank/DDBJ databases">
        <authorList>
            <person name="de Groot N.N."/>
        </authorList>
    </citation>
    <scope>NUCLEOTIDE SEQUENCE [LARGE SCALE GENOMIC DNA]</scope>
    <source>
        <strain evidence="2 3">CPCC 100156</strain>
    </source>
</reference>
<dbReference type="Pfam" id="PF05545">
    <property type="entry name" value="FixQ"/>
    <property type="match status" value="1"/>
</dbReference>
<evidence type="ECO:0000256" key="1">
    <source>
        <dbReference type="SAM" id="Phobius"/>
    </source>
</evidence>
<dbReference type="InterPro" id="IPR008621">
    <property type="entry name" value="Cbb3-typ_cyt_oxidase_comp"/>
</dbReference>
<feature type="transmembrane region" description="Helical" evidence="1">
    <location>
        <begin position="12"/>
        <end position="30"/>
    </location>
</feature>
<gene>
    <name evidence="2" type="ORF">SAMN04487779_1003257</name>
</gene>
<name>A0A1G6R198_9PROT</name>
<sequence>MDMQRLHEILSTVWVVWFVLLFTGILAWVLRPGSREAANQHATIPLRDSQP</sequence>
<protein>
    <submittedName>
        <fullName evidence="2">Cbb3-type cytochrome oxidase component FixQ</fullName>
    </submittedName>
</protein>
<keyword evidence="1" id="KW-1133">Transmembrane helix</keyword>
<dbReference type="STRING" id="938405.SAMN02927895_04684"/>
<dbReference type="EMBL" id="FMZX01000003">
    <property type="protein sequence ID" value="SDC98004.1"/>
    <property type="molecule type" value="Genomic_DNA"/>
</dbReference>
<organism evidence="2 3">
    <name type="scientific">Belnapia rosea</name>
    <dbReference type="NCBI Taxonomy" id="938405"/>
    <lineage>
        <taxon>Bacteria</taxon>
        <taxon>Pseudomonadati</taxon>
        <taxon>Pseudomonadota</taxon>
        <taxon>Alphaproteobacteria</taxon>
        <taxon>Acetobacterales</taxon>
        <taxon>Roseomonadaceae</taxon>
        <taxon>Belnapia</taxon>
    </lineage>
</organism>
<accession>A0A1G6R198</accession>
<keyword evidence="1" id="KW-0812">Transmembrane</keyword>
<dbReference type="Proteomes" id="UP000198925">
    <property type="component" value="Unassembled WGS sequence"/>
</dbReference>
<evidence type="ECO:0000313" key="3">
    <source>
        <dbReference type="Proteomes" id="UP000198925"/>
    </source>
</evidence>
<dbReference type="RefSeq" id="WP_218127903.1">
    <property type="nucleotide sequence ID" value="NZ_FMZX01000003.1"/>
</dbReference>
<keyword evidence="3" id="KW-1185">Reference proteome</keyword>
<dbReference type="AlphaFoldDB" id="A0A1G6R198"/>
<dbReference type="CDD" id="cd01324">
    <property type="entry name" value="cbb3_Oxidase_CcoQ"/>
    <property type="match status" value="1"/>
</dbReference>
<evidence type="ECO:0000313" key="2">
    <source>
        <dbReference type="EMBL" id="SDC98004.1"/>
    </source>
</evidence>
<keyword evidence="1" id="KW-0472">Membrane</keyword>